<dbReference type="EMBL" id="JAOVZW010000008">
    <property type="protein sequence ID" value="MCX8523911.1"/>
    <property type="molecule type" value="Genomic_DNA"/>
</dbReference>
<evidence type="ECO:0000313" key="2">
    <source>
        <dbReference type="Proteomes" id="UP001073122"/>
    </source>
</evidence>
<gene>
    <name evidence="1" type="ORF">OF897_08230</name>
</gene>
<accession>A0ABT3XP49</accession>
<sequence>MATIIVALIGAEFESNFKLFGSFKFKSDGLIQKINNFLDKNKDRELKENLSKKLTEMEINPEELANILKQINGNSDKEN</sequence>
<dbReference type="Proteomes" id="UP001073122">
    <property type="component" value="Unassembled WGS sequence"/>
</dbReference>
<name>A0ABT3XP49_9FLAO</name>
<reference evidence="1" key="1">
    <citation type="submission" date="2022-10" db="EMBL/GenBank/DDBJ databases">
        <title>Chryseobacterium sp. nov., a novel bacterial species.</title>
        <authorList>
            <person name="Cao Y."/>
        </authorList>
    </citation>
    <scope>NUCLEOTIDE SEQUENCE</scope>
    <source>
        <strain evidence="1">CCTCC AB2015118</strain>
    </source>
</reference>
<comment type="caution">
    <text evidence="1">The sequence shown here is derived from an EMBL/GenBank/DDBJ whole genome shotgun (WGS) entry which is preliminary data.</text>
</comment>
<organism evidence="1 2">
    <name type="scientific">Chryseobacterium formosus</name>
    <dbReference type="NCBI Taxonomy" id="1537363"/>
    <lineage>
        <taxon>Bacteria</taxon>
        <taxon>Pseudomonadati</taxon>
        <taxon>Bacteroidota</taxon>
        <taxon>Flavobacteriia</taxon>
        <taxon>Flavobacteriales</taxon>
        <taxon>Weeksellaceae</taxon>
        <taxon>Chryseobacterium group</taxon>
        <taxon>Chryseobacterium</taxon>
    </lineage>
</organism>
<keyword evidence="2" id="KW-1185">Reference proteome</keyword>
<dbReference type="RefSeq" id="WP_267265214.1">
    <property type="nucleotide sequence ID" value="NZ_JAOVZW010000008.1"/>
</dbReference>
<proteinExistence type="predicted"/>
<protein>
    <submittedName>
        <fullName evidence="1">Uncharacterized protein</fullName>
    </submittedName>
</protein>
<evidence type="ECO:0000313" key="1">
    <source>
        <dbReference type="EMBL" id="MCX8523911.1"/>
    </source>
</evidence>